<evidence type="ECO:0000313" key="2">
    <source>
        <dbReference type="Proteomes" id="UP000594637"/>
    </source>
</evidence>
<protein>
    <submittedName>
        <fullName evidence="1">Uncharacterized protein</fullName>
    </submittedName>
</protein>
<dbReference type="AlphaFoldDB" id="A0A7T0LLK3"/>
<evidence type="ECO:0000313" key="1">
    <source>
        <dbReference type="EMBL" id="QPL06014.1"/>
    </source>
</evidence>
<dbReference type="Proteomes" id="UP000594637">
    <property type="component" value="Chromosome"/>
</dbReference>
<accession>A0A7T0LLK3</accession>
<organism evidence="1 2">
    <name type="scientific">Actinomyces respiraculi</name>
    <dbReference type="NCBI Taxonomy" id="2744574"/>
    <lineage>
        <taxon>Bacteria</taxon>
        <taxon>Bacillati</taxon>
        <taxon>Actinomycetota</taxon>
        <taxon>Actinomycetes</taxon>
        <taxon>Actinomycetales</taxon>
        <taxon>Actinomycetaceae</taxon>
        <taxon>Actinomyces</taxon>
    </lineage>
</organism>
<proteinExistence type="predicted"/>
<dbReference type="EMBL" id="CP063989">
    <property type="protein sequence ID" value="QPL06014.1"/>
    <property type="molecule type" value="Genomic_DNA"/>
</dbReference>
<reference evidence="1 2" key="1">
    <citation type="submission" date="2020-11" db="EMBL/GenBank/DDBJ databases">
        <title>Actinomyces sp. ZJ750.</title>
        <authorList>
            <person name="Zhou J."/>
        </authorList>
    </citation>
    <scope>NUCLEOTIDE SEQUENCE [LARGE SCALE GENOMIC DNA]</scope>
    <source>
        <strain evidence="1 2">ZJ750</strain>
    </source>
</reference>
<name>A0A7T0LLK3_9ACTO</name>
<gene>
    <name evidence="1" type="ORF">ID810_03445</name>
</gene>
<dbReference type="KEGG" id="arep:ID810_03445"/>
<keyword evidence="2" id="KW-1185">Reference proteome</keyword>
<dbReference type="RefSeq" id="WP_166855147.1">
    <property type="nucleotide sequence ID" value="NZ_CP063989.1"/>
</dbReference>
<sequence>MAFKGIVLSIGELVEQAQAEPSSQGPTKPDDHRLLHTAAGEAADGAMLLRRGASLTDVWRFGIIQALDDYASTVRRGGIRLGARFFDDEPAPTGAIEVDAAFAALAEHLAERDGWEAPTWAGQPWRVTTGWYPDVIAWERDEARRTSPPAFRQRGIYITPRGLERA</sequence>